<organism evidence="2 3">
    <name type="scientific">Panicum hallii var. hallii</name>
    <dbReference type="NCBI Taxonomy" id="1504633"/>
    <lineage>
        <taxon>Eukaryota</taxon>
        <taxon>Viridiplantae</taxon>
        <taxon>Streptophyta</taxon>
        <taxon>Embryophyta</taxon>
        <taxon>Tracheophyta</taxon>
        <taxon>Spermatophyta</taxon>
        <taxon>Magnoliopsida</taxon>
        <taxon>Liliopsida</taxon>
        <taxon>Poales</taxon>
        <taxon>Poaceae</taxon>
        <taxon>PACMAD clade</taxon>
        <taxon>Panicoideae</taxon>
        <taxon>Panicodae</taxon>
        <taxon>Paniceae</taxon>
        <taxon>Panicinae</taxon>
        <taxon>Panicum</taxon>
        <taxon>Panicum sect. Panicum</taxon>
    </lineage>
</organism>
<feature type="domain" description="FAR1" evidence="1">
    <location>
        <begin position="133"/>
        <end position="195"/>
    </location>
</feature>
<reference evidence="2 3" key="1">
    <citation type="submission" date="2018-04" db="EMBL/GenBank/DDBJ databases">
        <title>WGS assembly of Panicum hallii var. hallii HAL2.</title>
        <authorList>
            <person name="Lovell J."/>
            <person name="Jenkins J."/>
            <person name="Lowry D."/>
            <person name="Mamidi S."/>
            <person name="Sreedasyam A."/>
            <person name="Weng X."/>
            <person name="Barry K."/>
            <person name="Bonette J."/>
            <person name="Campitelli B."/>
            <person name="Daum C."/>
            <person name="Gordon S."/>
            <person name="Gould B."/>
            <person name="Lipzen A."/>
            <person name="MacQueen A."/>
            <person name="Palacio-Mejia J."/>
            <person name="Plott C."/>
            <person name="Shakirov E."/>
            <person name="Shu S."/>
            <person name="Yoshinaga Y."/>
            <person name="Zane M."/>
            <person name="Rokhsar D."/>
            <person name="Grimwood J."/>
            <person name="Schmutz J."/>
            <person name="Juenger T."/>
        </authorList>
    </citation>
    <scope>NUCLEOTIDE SEQUENCE [LARGE SCALE GENOMIC DNA]</scope>
    <source>
        <strain evidence="3">cv. HAL2</strain>
    </source>
</reference>
<evidence type="ECO:0000313" key="3">
    <source>
        <dbReference type="Proteomes" id="UP000244336"/>
    </source>
</evidence>
<evidence type="ECO:0000259" key="1">
    <source>
        <dbReference type="Pfam" id="PF03101"/>
    </source>
</evidence>
<dbReference type="Proteomes" id="UP000244336">
    <property type="component" value="Chromosome 5"/>
</dbReference>
<dbReference type="AlphaFoldDB" id="A0A2T7DCC0"/>
<name>A0A2T7DCC0_9POAL</name>
<protein>
    <recommendedName>
        <fullName evidence="1">FAR1 domain-containing protein</fullName>
    </recommendedName>
</protein>
<dbReference type="Gramene" id="PUZ53215">
    <property type="protein sequence ID" value="PUZ53215"/>
    <property type="gene ID" value="GQ55_5G035500"/>
</dbReference>
<accession>A0A2T7DCC0</accession>
<gene>
    <name evidence="2" type="ORF">GQ55_5G035500</name>
</gene>
<dbReference type="PANTHER" id="PTHR46328:SF30">
    <property type="entry name" value="OS04G0641500 PROTEIN"/>
    <property type="match status" value="1"/>
</dbReference>
<dbReference type="EMBL" id="CM009753">
    <property type="protein sequence ID" value="PUZ53215.1"/>
    <property type="molecule type" value="Genomic_DNA"/>
</dbReference>
<dbReference type="InterPro" id="IPR004330">
    <property type="entry name" value="FAR1_DNA_bnd_dom"/>
</dbReference>
<sequence>MDGLPPVCPSGGLMALLTAMDAGWAAGGTDEAMDVEAPESVEVLAPVQDLDPVQPTAPQVLAPVQPTVHQDDDRVDVPAETTHHVDLGDGFHTPKKDPIHCTMSSSSFVPDCENGLKPVVGMSFDSLDEVEGFYKTYAHTCGFSVRIGSQGKKDDVVEHKRFVCSREGFTKRRVESSKQKKHFETRCGCNARIYI</sequence>
<evidence type="ECO:0000313" key="2">
    <source>
        <dbReference type="EMBL" id="PUZ53215.1"/>
    </source>
</evidence>
<dbReference type="Pfam" id="PF03101">
    <property type="entry name" value="FAR1"/>
    <property type="match status" value="1"/>
</dbReference>
<proteinExistence type="predicted"/>
<dbReference type="STRING" id="1504633.A0A2T7DCC0"/>
<dbReference type="OrthoDB" id="691593at2759"/>
<keyword evidence="3" id="KW-1185">Reference proteome</keyword>
<dbReference type="PANTHER" id="PTHR46328">
    <property type="entry name" value="FAR-RED IMPAIRED RESPONSIVE (FAR1) FAMILY PROTEIN-RELATED"/>
    <property type="match status" value="1"/>
</dbReference>